<dbReference type="AlphaFoldDB" id="A0A7W7KTC6"/>
<dbReference type="InterPro" id="IPR012373">
    <property type="entry name" value="Ferrdict_sens_TM"/>
</dbReference>
<dbReference type="Pfam" id="PF04773">
    <property type="entry name" value="FecR"/>
    <property type="match status" value="1"/>
</dbReference>
<dbReference type="Pfam" id="PF16220">
    <property type="entry name" value="DUF4880"/>
    <property type="match status" value="1"/>
</dbReference>
<dbReference type="GO" id="GO:0016989">
    <property type="term" value="F:sigma factor antagonist activity"/>
    <property type="evidence" value="ECO:0007669"/>
    <property type="project" value="TreeGrafter"/>
</dbReference>
<dbReference type="Proteomes" id="UP000566995">
    <property type="component" value="Unassembled WGS sequence"/>
</dbReference>
<dbReference type="PIRSF" id="PIRSF018266">
    <property type="entry name" value="FecR"/>
    <property type="match status" value="1"/>
</dbReference>
<gene>
    <name evidence="3" type="ORF">HNP46_006882</name>
</gene>
<feature type="domain" description="FecR protein" evidence="1">
    <location>
        <begin position="125"/>
        <end position="215"/>
    </location>
</feature>
<dbReference type="PANTHER" id="PTHR30273">
    <property type="entry name" value="PERIPLASMIC SIGNAL SENSOR AND SIGMA FACTOR ACTIVATOR FECR-RELATED"/>
    <property type="match status" value="1"/>
</dbReference>
<protein>
    <submittedName>
        <fullName evidence="3">Transmembrane sensor</fullName>
    </submittedName>
</protein>
<organism evidence="3 4">
    <name type="scientific">Pseudomonas nitroreducens</name>
    <dbReference type="NCBI Taxonomy" id="46680"/>
    <lineage>
        <taxon>Bacteria</taxon>
        <taxon>Pseudomonadati</taxon>
        <taxon>Pseudomonadota</taxon>
        <taxon>Gammaproteobacteria</taxon>
        <taxon>Pseudomonadales</taxon>
        <taxon>Pseudomonadaceae</taxon>
        <taxon>Pseudomonas</taxon>
    </lineage>
</organism>
<dbReference type="PANTHER" id="PTHR30273:SF2">
    <property type="entry name" value="PROTEIN FECR"/>
    <property type="match status" value="1"/>
</dbReference>
<comment type="caution">
    <text evidence="3">The sequence shown here is derived from an EMBL/GenBank/DDBJ whole genome shotgun (WGS) entry which is preliminary data.</text>
</comment>
<dbReference type="EMBL" id="JACHLI010000053">
    <property type="protein sequence ID" value="MBB4867963.1"/>
    <property type="molecule type" value="Genomic_DNA"/>
</dbReference>
<sequence>MKPLAMNRLDATDASQRLEHSVVEQAIGWRVRLASGLAAADELAACQQWRASDPSHEQAWQRLEFFDGRLGGIAPGLASRSLRQAAVDPARRRALKSLLLLAGTAAVVGSGTLGLRDSPWLAQQRTSVGERRRIALPDGGWLQLNTDSAVDIAYDAQARRVRLYSGEMLVQTAADSAGRAFWVETPLGRLQALGTRFAVRLDGGDARLSVQEGAVAVTPALRTESAGVIRAGRQVRFDRQGLYGETALDVDALAWSDGYLVARQWTLGRLCAELARYRPGVLRCDPAVAELAISGVFPLDQPEQAVAALQRSLPVRAQYRTRWWVTLVPAV</sequence>
<dbReference type="InterPro" id="IPR006860">
    <property type="entry name" value="FecR"/>
</dbReference>
<dbReference type="InterPro" id="IPR032623">
    <property type="entry name" value="FecR_N"/>
</dbReference>
<keyword evidence="3" id="KW-0472">Membrane</keyword>
<evidence type="ECO:0000313" key="3">
    <source>
        <dbReference type="EMBL" id="MBB4867963.1"/>
    </source>
</evidence>
<evidence type="ECO:0000259" key="2">
    <source>
        <dbReference type="Pfam" id="PF16220"/>
    </source>
</evidence>
<evidence type="ECO:0000259" key="1">
    <source>
        <dbReference type="Pfam" id="PF04773"/>
    </source>
</evidence>
<name>A0A7W7KTC6_PSENT</name>
<dbReference type="RefSeq" id="WP_184598169.1">
    <property type="nucleotide sequence ID" value="NZ_JACHLI010000053.1"/>
</dbReference>
<proteinExistence type="predicted"/>
<dbReference type="Gene3D" id="2.60.120.1440">
    <property type="match status" value="1"/>
</dbReference>
<evidence type="ECO:0000313" key="4">
    <source>
        <dbReference type="Proteomes" id="UP000566995"/>
    </source>
</evidence>
<keyword evidence="3" id="KW-0812">Transmembrane</keyword>
<feature type="domain" description="FecR N-terminal" evidence="2">
    <location>
        <begin position="24"/>
        <end position="64"/>
    </location>
</feature>
<accession>A0A7W7KTC6</accession>
<reference evidence="3 4" key="1">
    <citation type="submission" date="2020-08" db="EMBL/GenBank/DDBJ databases">
        <title>Functional genomics of gut bacteria from endangered species of beetles.</title>
        <authorList>
            <person name="Carlos-Shanley C."/>
        </authorList>
    </citation>
    <scope>NUCLEOTIDE SEQUENCE [LARGE SCALE GENOMIC DNA]</scope>
    <source>
        <strain evidence="3 4">S00179</strain>
    </source>
</reference>